<gene>
    <name evidence="1" type="ORF">PeribacterD1_0728</name>
</gene>
<organism evidence="1 2">
    <name type="scientific">Candidatus Peribacter riflensis</name>
    <dbReference type="NCBI Taxonomy" id="1735162"/>
    <lineage>
        <taxon>Bacteria</taxon>
        <taxon>Candidatus Peregrinibacteriota</taxon>
        <taxon>Candidatus Peribacteria</taxon>
        <taxon>Candidatus Peribacterales</taxon>
        <taxon>Candidatus Peribacteraceae</taxon>
        <taxon>Candidatus Peribacter</taxon>
    </lineage>
</organism>
<name>A0A0S1SSI7_9BACT</name>
<accession>A0A0S1SMP3</accession>
<evidence type="ECO:0000313" key="1">
    <source>
        <dbReference type="EMBL" id="ALM13400.1"/>
    </source>
</evidence>
<dbReference type="KEGG" id="prf:PeribacterA2_0727"/>
<dbReference type="EMBL" id="CP013065">
    <property type="protein sequence ID" value="ALM13400.1"/>
    <property type="molecule type" value="Genomic_DNA"/>
</dbReference>
<accession>A0A0S1SSI7</accession>
<reference evidence="1 2" key="2">
    <citation type="journal article" date="2016" name="PeerJ">
        <title>Analysis of five complete genome sequences for members of the class Peribacteria in the recently recognized Peregrinibacteria bacterial phylum.</title>
        <authorList>
            <person name="Anantharaman K."/>
            <person name="Brown C.T."/>
            <person name="Burstein D."/>
            <person name="Castelle C.J."/>
            <person name="Probst A.J."/>
            <person name="Thomas B.C."/>
            <person name="Williams K.H."/>
            <person name="Banfield J.F."/>
        </authorList>
    </citation>
    <scope>NUCLEOTIDE SEQUENCE [LARGE SCALE GENOMIC DNA]</scope>
    <source>
        <strain evidence="1">RIFOXYD1_FULL_PER-ii_59_16</strain>
    </source>
</reference>
<evidence type="ECO:0000313" key="2">
    <source>
        <dbReference type="Proteomes" id="UP000069135"/>
    </source>
</evidence>
<accession>A0A0S1SLB4</accession>
<proteinExistence type="predicted"/>
<dbReference type="STRING" id="1735162.PeribacterB2_0728"/>
<reference evidence="2" key="1">
    <citation type="submission" date="2015-10" db="EMBL/GenBank/DDBJ databases">
        <title>Analysis of five complete genome sequences for members of the class Peribacteria in the recently recognized Peregrinibacteria bacterial phylum.</title>
        <authorList>
            <person name="Anantharaman K."/>
            <person name="Brown C.T."/>
            <person name="Burstein D."/>
            <person name="Castelle C.J."/>
            <person name="Probst A.J."/>
            <person name="Thomas B.C."/>
            <person name="Williams K.H."/>
            <person name="Banfield J.F."/>
        </authorList>
    </citation>
    <scope>NUCLEOTIDE SEQUENCE [LARGE SCALE GENOMIC DNA]</scope>
</reference>
<sequence length="105" mass="12126">MPQLQEHVRIALQRTDISAEAFLEMRSPIRHAIGLMIAAYNHEDQVEGTRIFEVCKNRLTGDCSERPSNIENTYALGVLYSIWSTCECLLNNQRQYRQQMNAPLN</sequence>
<accession>A0A0S1SX45</accession>
<dbReference type="Proteomes" id="UP000069135">
    <property type="component" value="Chromosome"/>
</dbReference>
<protein>
    <submittedName>
        <fullName evidence="1">Uncharacterized protein</fullName>
    </submittedName>
</protein>
<dbReference type="AlphaFoldDB" id="A0A0S1SSI7"/>
<accession>A0A0S1SIG7</accession>